<keyword evidence="1" id="KW-0812">Transmembrane</keyword>
<feature type="transmembrane region" description="Helical" evidence="1">
    <location>
        <begin position="73"/>
        <end position="96"/>
    </location>
</feature>
<proteinExistence type="predicted"/>
<organism evidence="2 3">
    <name type="scientific">Stomoxys calcitrans</name>
    <name type="common">Stable fly</name>
    <name type="synonym">Conops calcitrans</name>
    <dbReference type="NCBI Taxonomy" id="35570"/>
    <lineage>
        <taxon>Eukaryota</taxon>
        <taxon>Metazoa</taxon>
        <taxon>Ecdysozoa</taxon>
        <taxon>Arthropoda</taxon>
        <taxon>Hexapoda</taxon>
        <taxon>Insecta</taxon>
        <taxon>Pterygota</taxon>
        <taxon>Neoptera</taxon>
        <taxon>Endopterygota</taxon>
        <taxon>Diptera</taxon>
        <taxon>Brachycera</taxon>
        <taxon>Muscomorpha</taxon>
        <taxon>Muscoidea</taxon>
        <taxon>Muscidae</taxon>
        <taxon>Stomoxys</taxon>
    </lineage>
</organism>
<protein>
    <recommendedName>
        <fullName evidence="4">Protein rolling stone</fullName>
    </recommendedName>
</protein>
<evidence type="ECO:0000313" key="2">
    <source>
        <dbReference type="EnsemblMetazoa" id="SCAU002684-PA"/>
    </source>
</evidence>
<keyword evidence="1" id="KW-1133">Transmembrane helix</keyword>
<reference evidence="2" key="1">
    <citation type="submission" date="2020-05" db="UniProtKB">
        <authorList>
            <consortium name="EnsemblMetazoa"/>
        </authorList>
    </citation>
    <scope>IDENTIFICATION</scope>
    <source>
        <strain evidence="2">USDA</strain>
    </source>
</reference>
<feature type="transmembrane region" description="Helical" evidence="1">
    <location>
        <begin position="42"/>
        <end position="67"/>
    </location>
</feature>
<dbReference type="PANTHER" id="PTHR12242">
    <property type="entry name" value="OS02G0130600 PROTEIN-RELATED"/>
    <property type="match status" value="1"/>
</dbReference>
<evidence type="ECO:0000313" key="3">
    <source>
        <dbReference type="Proteomes" id="UP000095300"/>
    </source>
</evidence>
<dbReference type="KEGG" id="scac:106083674"/>
<dbReference type="InterPro" id="IPR049352">
    <property type="entry name" value="Rost"/>
</dbReference>
<sequence>MKLSDKKSNIIRTEFNWKNFGFSYNNLDEFYRSQWQRKETSFWYLLYRWLWALFFLSVFFCCLVQQFTNGKFFIFFTNWGFLLCVATQLLGVLLVTRWHFDIGAVRSSFYEVSQLRKTPRLLRLYWLLYDLAMPVALVITTIYWAFLHGKMNKPNRFPVLSFSTHCLNSVFMLVDFLIIGFPVRLLHTLYAMLVPIVFFCFTLVYYLCGGTDDVGNHYVYPMLDWTQPSRCVITFIGIFILYCIYPTLLYGIYRVKRFFLHKSVESDRSVHRVGLI</sequence>
<feature type="transmembrane region" description="Helical" evidence="1">
    <location>
        <begin position="188"/>
        <end position="207"/>
    </location>
</feature>
<dbReference type="VEuPathDB" id="VectorBase:SCAU002684"/>
<keyword evidence="3" id="KW-1185">Reference proteome</keyword>
<name>A0A1I8NWP7_STOCA</name>
<accession>A0A1I8NWP7</accession>
<dbReference type="OrthoDB" id="419711at2759"/>
<gene>
    <name evidence="2" type="primary">106083674</name>
</gene>
<dbReference type="PANTHER" id="PTHR12242:SF46">
    <property type="entry name" value="IP08657P-RELATED"/>
    <property type="match status" value="1"/>
</dbReference>
<evidence type="ECO:0008006" key="4">
    <source>
        <dbReference type="Google" id="ProtNLM"/>
    </source>
</evidence>
<dbReference type="AlphaFoldDB" id="A0A1I8NWP7"/>
<keyword evidence="1" id="KW-0472">Membrane</keyword>
<feature type="transmembrane region" description="Helical" evidence="1">
    <location>
        <begin position="159"/>
        <end position="181"/>
    </location>
</feature>
<evidence type="ECO:0000256" key="1">
    <source>
        <dbReference type="SAM" id="Phobius"/>
    </source>
</evidence>
<feature type="transmembrane region" description="Helical" evidence="1">
    <location>
        <begin position="124"/>
        <end position="147"/>
    </location>
</feature>
<dbReference type="Proteomes" id="UP000095300">
    <property type="component" value="Unassembled WGS sequence"/>
</dbReference>
<feature type="transmembrane region" description="Helical" evidence="1">
    <location>
        <begin position="227"/>
        <end position="253"/>
    </location>
</feature>
<dbReference type="STRING" id="35570.A0A1I8NWP7"/>
<dbReference type="EnsemblMetazoa" id="SCAU002684-RA">
    <property type="protein sequence ID" value="SCAU002684-PA"/>
    <property type="gene ID" value="SCAU002684"/>
</dbReference>
<dbReference type="GO" id="GO:0016020">
    <property type="term" value="C:membrane"/>
    <property type="evidence" value="ECO:0007669"/>
    <property type="project" value="TreeGrafter"/>
</dbReference>
<dbReference type="Pfam" id="PF21534">
    <property type="entry name" value="Rost"/>
    <property type="match status" value="1"/>
</dbReference>